<dbReference type="GeneID" id="119732144"/>
<accession>A0A914AC94</accession>
<feature type="compositionally biased region" description="Acidic residues" evidence="1">
    <location>
        <begin position="130"/>
        <end position="158"/>
    </location>
</feature>
<evidence type="ECO:0000313" key="3">
    <source>
        <dbReference type="Proteomes" id="UP000887568"/>
    </source>
</evidence>
<feature type="compositionally biased region" description="Basic and acidic residues" evidence="1">
    <location>
        <begin position="120"/>
        <end position="129"/>
    </location>
</feature>
<feature type="compositionally biased region" description="Basic and acidic residues" evidence="1">
    <location>
        <begin position="33"/>
        <end position="43"/>
    </location>
</feature>
<dbReference type="Proteomes" id="UP000887568">
    <property type="component" value="Unplaced"/>
</dbReference>
<keyword evidence="3" id="KW-1185">Reference proteome</keyword>
<name>A0A914AC94_PATMI</name>
<reference evidence="2" key="1">
    <citation type="submission" date="2022-11" db="UniProtKB">
        <authorList>
            <consortium name="EnsemblMetazoa"/>
        </authorList>
    </citation>
    <scope>IDENTIFICATION</scope>
</reference>
<feature type="region of interest" description="Disordered" evidence="1">
    <location>
        <begin position="26"/>
        <end position="196"/>
    </location>
</feature>
<dbReference type="OMA" id="KREGTMA"/>
<sequence length="196" mass="21657">MADSAPKLARDSTMQVTAKEGAEFLKSQGAHDLLPEDSDKPGVQRDSTMQATVKDSEAILKDANIDQDGRTRGDQQRLQEISQESDVAEPPRVPRDHTMKETAKEAQELLGDAPIGETRSQTRDISKAAEEEEEEEEEEDEEDEDDGVEDGDEGEEDVASLKRTHTMAETLQEGQEFLKRQKTNGDVAEKDGAEEA</sequence>
<feature type="compositionally biased region" description="Basic and acidic residues" evidence="1">
    <location>
        <begin position="92"/>
        <end position="107"/>
    </location>
</feature>
<feature type="compositionally biased region" description="Basic and acidic residues" evidence="1">
    <location>
        <begin position="54"/>
        <end position="77"/>
    </location>
</feature>
<proteinExistence type="predicted"/>
<dbReference type="AlphaFoldDB" id="A0A914AC94"/>
<evidence type="ECO:0000256" key="1">
    <source>
        <dbReference type="SAM" id="MobiDB-lite"/>
    </source>
</evidence>
<organism evidence="2 3">
    <name type="scientific">Patiria miniata</name>
    <name type="common">Bat star</name>
    <name type="synonym">Asterina miniata</name>
    <dbReference type="NCBI Taxonomy" id="46514"/>
    <lineage>
        <taxon>Eukaryota</taxon>
        <taxon>Metazoa</taxon>
        <taxon>Echinodermata</taxon>
        <taxon>Eleutherozoa</taxon>
        <taxon>Asterozoa</taxon>
        <taxon>Asteroidea</taxon>
        <taxon>Valvatacea</taxon>
        <taxon>Valvatida</taxon>
        <taxon>Asterinidae</taxon>
        <taxon>Patiria</taxon>
    </lineage>
</organism>
<protein>
    <submittedName>
        <fullName evidence="2">Uncharacterized protein</fullName>
    </submittedName>
</protein>
<evidence type="ECO:0000313" key="2">
    <source>
        <dbReference type="EnsemblMetazoa" id="XP_038061472.1"/>
    </source>
</evidence>
<dbReference type="RefSeq" id="XP_038061472.1">
    <property type="nucleotide sequence ID" value="XM_038205544.1"/>
</dbReference>
<feature type="compositionally biased region" description="Basic and acidic residues" evidence="1">
    <location>
        <begin position="187"/>
        <end position="196"/>
    </location>
</feature>
<dbReference type="OrthoDB" id="5974215at2759"/>
<dbReference type="EnsemblMetazoa" id="XM_038205544.1">
    <property type="protein sequence ID" value="XP_038061472.1"/>
    <property type="gene ID" value="LOC119732144"/>
</dbReference>
<feature type="region of interest" description="Disordered" evidence="1">
    <location>
        <begin position="1"/>
        <end position="20"/>
    </location>
</feature>